<feature type="domain" description="DUF7680" evidence="1">
    <location>
        <begin position="4"/>
        <end position="141"/>
    </location>
</feature>
<proteinExistence type="predicted"/>
<accession>A0ABS5Y8V7</accession>
<dbReference type="Proteomes" id="UP001196661">
    <property type="component" value="Unassembled WGS sequence"/>
</dbReference>
<dbReference type="InterPro" id="IPR056097">
    <property type="entry name" value="DUF7680"/>
</dbReference>
<dbReference type="RefSeq" id="WP_215619688.1">
    <property type="nucleotide sequence ID" value="NZ_JADOER010000017.1"/>
</dbReference>
<evidence type="ECO:0000259" key="1">
    <source>
        <dbReference type="Pfam" id="PF24728"/>
    </source>
</evidence>
<evidence type="ECO:0000313" key="2">
    <source>
        <dbReference type="EMBL" id="MBT9313799.1"/>
    </source>
</evidence>
<comment type="caution">
    <text evidence="2">The sequence shown here is derived from an EMBL/GenBank/DDBJ whole genome shotgun (WGS) entry which is preliminary data.</text>
</comment>
<gene>
    <name evidence="2" type="ORF">IXB28_16430</name>
</gene>
<keyword evidence="3" id="KW-1185">Reference proteome</keyword>
<dbReference type="EMBL" id="JADOER010000017">
    <property type="protein sequence ID" value="MBT9313799.1"/>
    <property type="molecule type" value="Genomic_DNA"/>
</dbReference>
<name>A0ABS5Y8V7_9CYAN</name>
<evidence type="ECO:0000313" key="3">
    <source>
        <dbReference type="Proteomes" id="UP001196661"/>
    </source>
</evidence>
<organism evidence="2 3">
    <name type="scientific">Leptothoe kymatousa TAU-MAC 1615</name>
    <dbReference type="NCBI Taxonomy" id="2364775"/>
    <lineage>
        <taxon>Bacteria</taxon>
        <taxon>Bacillati</taxon>
        <taxon>Cyanobacteriota</taxon>
        <taxon>Cyanophyceae</taxon>
        <taxon>Nodosilineales</taxon>
        <taxon>Cymatolegaceae</taxon>
        <taxon>Leptothoe</taxon>
        <taxon>Leptothoe kymatousa</taxon>
    </lineage>
</organism>
<dbReference type="Pfam" id="PF24728">
    <property type="entry name" value="DUF7680"/>
    <property type="match status" value="1"/>
</dbReference>
<sequence length="142" mass="16246">MQEFQLRVLPLSNNDFALELYQCAYKQAGQKKRPPAQRIGQLKGQPLIRARQAIYQCLKDNNYDPQTLSYRRQKPYVLNEQSGVSMALLFQTLEPLSNPERISSIADGITAMSNEEAHYWFAMVSNGKRRPALKAMRVLLGN</sequence>
<reference evidence="2 3" key="1">
    <citation type="journal article" date="2021" name="Mar. Drugs">
        <title>Genome Reduction and Secondary Metabolism of the Marine Sponge-Associated Cyanobacterium Leptothoe.</title>
        <authorList>
            <person name="Konstantinou D."/>
            <person name="Popin R.V."/>
            <person name="Fewer D.P."/>
            <person name="Sivonen K."/>
            <person name="Gkelis S."/>
        </authorList>
    </citation>
    <scope>NUCLEOTIDE SEQUENCE [LARGE SCALE GENOMIC DNA]</scope>
    <source>
        <strain evidence="2 3">TAU-MAC 1615</strain>
    </source>
</reference>
<protein>
    <recommendedName>
        <fullName evidence="1">DUF7680 domain-containing protein</fullName>
    </recommendedName>
</protein>